<keyword evidence="1" id="KW-0862">Zinc</keyword>
<gene>
    <name evidence="3" type="ORF">HICCMSTLAB_LOCUS8874</name>
</gene>
<reference evidence="3" key="1">
    <citation type="submission" date="2021-04" db="EMBL/GenBank/DDBJ databases">
        <authorList>
            <person name="Chebbi M.A.C M."/>
        </authorList>
    </citation>
    <scope>NUCLEOTIDE SEQUENCE</scope>
</reference>
<dbReference type="EMBL" id="CAJNRD030001121">
    <property type="protein sequence ID" value="CAG5097781.1"/>
    <property type="molecule type" value="Genomic_DNA"/>
</dbReference>
<organism evidence="3 4">
    <name type="scientific">Cotesia congregata</name>
    <name type="common">Parasitoid wasp</name>
    <name type="synonym">Apanteles congregatus</name>
    <dbReference type="NCBI Taxonomy" id="51543"/>
    <lineage>
        <taxon>Eukaryota</taxon>
        <taxon>Metazoa</taxon>
        <taxon>Ecdysozoa</taxon>
        <taxon>Arthropoda</taxon>
        <taxon>Hexapoda</taxon>
        <taxon>Insecta</taxon>
        <taxon>Pterygota</taxon>
        <taxon>Neoptera</taxon>
        <taxon>Endopterygota</taxon>
        <taxon>Hymenoptera</taxon>
        <taxon>Apocrita</taxon>
        <taxon>Ichneumonoidea</taxon>
        <taxon>Braconidae</taxon>
        <taxon>Microgastrinae</taxon>
        <taxon>Cotesia</taxon>
    </lineage>
</organism>
<comment type="caution">
    <text evidence="3">The sequence shown here is derived from an EMBL/GenBank/DDBJ whole genome shotgun (WGS) entry which is preliminary data.</text>
</comment>
<dbReference type="InterPro" id="IPR013087">
    <property type="entry name" value="Znf_C2H2_type"/>
</dbReference>
<proteinExistence type="predicted"/>
<dbReference type="OrthoDB" id="10004641at2759"/>
<keyword evidence="1" id="KW-0863">Zinc-finger</keyword>
<evidence type="ECO:0000259" key="2">
    <source>
        <dbReference type="PROSITE" id="PS50157"/>
    </source>
</evidence>
<evidence type="ECO:0000313" key="4">
    <source>
        <dbReference type="Proteomes" id="UP000786811"/>
    </source>
</evidence>
<evidence type="ECO:0000256" key="1">
    <source>
        <dbReference type="PROSITE-ProRule" id="PRU00042"/>
    </source>
</evidence>
<dbReference type="GO" id="GO:0008270">
    <property type="term" value="F:zinc ion binding"/>
    <property type="evidence" value="ECO:0007669"/>
    <property type="project" value="UniProtKB-KW"/>
</dbReference>
<dbReference type="AlphaFoldDB" id="A0A8J2HJ68"/>
<protein>
    <recommendedName>
        <fullName evidence="2">C2H2-type domain-containing protein</fullName>
    </recommendedName>
</protein>
<dbReference type="SMART" id="SM00355">
    <property type="entry name" value="ZnF_C2H2"/>
    <property type="match status" value="4"/>
</dbReference>
<keyword evidence="1" id="KW-0479">Metal-binding</keyword>
<dbReference type="PROSITE" id="PS50157">
    <property type="entry name" value="ZINC_FINGER_C2H2_2"/>
    <property type="match status" value="1"/>
</dbReference>
<name>A0A8J2HJ68_COTCN</name>
<evidence type="ECO:0000313" key="3">
    <source>
        <dbReference type="EMBL" id="CAG5097781.1"/>
    </source>
</evidence>
<sequence length="330" mass="39157">METSFDYFPGYEETFPVKEEDDLNQLMIKNIKFACNNPKCNLTFNSERQRDKHSFDCLKNNLKPEKIALDQSAKFRDEFKENKEKIPSKNPVKPLKPKKTSKKIVQRYKIIEGRYFCCKCSRSYTNELTTMKLSFNDFPSQEETFSVKEDDDLNQLMIKNIKYACNNLECNLTFSREHQRDKHSFDCLKNNLQPEEITFDQRNYPLTVRRFDDYYSGLQNFHSNMNLNKYPCVNAHCNSVFKDENTLRKHVKYICGKPPRYQCGYCEYRSHWAPNVRTHSKALHPDLMTDVIELYNPYPEEMGTFVCPNCSQRYKFKKGLDAHLKNLCGR</sequence>
<keyword evidence="4" id="KW-1185">Reference proteome</keyword>
<accession>A0A8J2HJ68</accession>
<feature type="domain" description="C2H2-type" evidence="2">
    <location>
        <begin position="230"/>
        <end position="259"/>
    </location>
</feature>
<dbReference type="Gene3D" id="3.30.160.60">
    <property type="entry name" value="Classic Zinc Finger"/>
    <property type="match status" value="1"/>
</dbReference>
<dbReference type="Proteomes" id="UP000786811">
    <property type="component" value="Unassembled WGS sequence"/>
</dbReference>